<evidence type="ECO:0008006" key="4">
    <source>
        <dbReference type="Google" id="ProtNLM"/>
    </source>
</evidence>
<name>A0A4Y7T9S0_COPMI</name>
<dbReference type="PANTHER" id="PTHR35179:SF2">
    <property type="entry name" value="START DOMAIN-CONTAINING PROTEIN"/>
    <property type="match status" value="1"/>
</dbReference>
<feature type="compositionally biased region" description="Low complexity" evidence="1">
    <location>
        <begin position="31"/>
        <end position="42"/>
    </location>
</feature>
<dbReference type="AlphaFoldDB" id="A0A4Y7T9S0"/>
<gene>
    <name evidence="2" type="ORF">FA13DRAFT_1630428</name>
</gene>
<evidence type="ECO:0000313" key="3">
    <source>
        <dbReference type="Proteomes" id="UP000298030"/>
    </source>
</evidence>
<keyword evidence="3" id="KW-1185">Reference proteome</keyword>
<evidence type="ECO:0000256" key="1">
    <source>
        <dbReference type="SAM" id="MobiDB-lite"/>
    </source>
</evidence>
<dbReference type="Proteomes" id="UP000298030">
    <property type="component" value="Unassembled WGS sequence"/>
</dbReference>
<comment type="caution">
    <text evidence="2">The sequence shown here is derived from an EMBL/GenBank/DDBJ whole genome shotgun (WGS) entry which is preliminary data.</text>
</comment>
<dbReference type="PANTHER" id="PTHR35179">
    <property type="entry name" value="PROTEIN CBG02620"/>
    <property type="match status" value="1"/>
</dbReference>
<protein>
    <recommendedName>
        <fullName evidence="4">Geranylgeranyl pyrophosphate synthetase</fullName>
    </recommendedName>
</protein>
<feature type="region of interest" description="Disordered" evidence="1">
    <location>
        <begin position="1"/>
        <end position="65"/>
    </location>
</feature>
<evidence type="ECO:0000313" key="2">
    <source>
        <dbReference type="EMBL" id="TEB30714.1"/>
    </source>
</evidence>
<organism evidence="2 3">
    <name type="scientific">Coprinellus micaceus</name>
    <name type="common">Glistening ink-cap mushroom</name>
    <name type="synonym">Coprinus micaceus</name>
    <dbReference type="NCBI Taxonomy" id="71717"/>
    <lineage>
        <taxon>Eukaryota</taxon>
        <taxon>Fungi</taxon>
        <taxon>Dikarya</taxon>
        <taxon>Basidiomycota</taxon>
        <taxon>Agaricomycotina</taxon>
        <taxon>Agaricomycetes</taxon>
        <taxon>Agaricomycetidae</taxon>
        <taxon>Agaricales</taxon>
        <taxon>Agaricineae</taxon>
        <taxon>Psathyrellaceae</taxon>
        <taxon>Coprinellus</taxon>
    </lineage>
</organism>
<sequence>MATSDSSQAPWRTSTFDPQVGFRGYRGGRGWSSRGRGRPSPSTYIPRNGVDTNQELPPDRNLMDGLHPTPVKTLQRQARDPHDEDVKIENVEYIGSYSWTGCENPTVIVPGAPRQWLNRAAPYNVQPDIGIFFVDQNGYRMPKAPLVPLVAAVNKRSETSPDFYFDWSEVDFVTDRNALRKLLRWVRNEEGMKDFRIDLELAGEKTVLVNRWEAKTREVYNGRTYGYNFEKASTESAPGCHKGTGHHRIVSYDLNGLKMVVRFEVDACLPPTRSRKSIDDASIDEVSNLLEAVSLTSNTSSTSQTPYSLNIVNGGYEAKSATIMELTTRFEGRVAQFDWTDKFTQIYLSQTPHHVLAVHNRGRFSEIRRSKLSEFQELEGKLQPDMKALRKALDIVQQLVIEHGQRGRLTLVCRDGVLKVYERTSQDSSLPDHMMALFD</sequence>
<dbReference type="OrthoDB" id="420564at2759"/>
<accession>A0A4Y7T9S0</accession>
<dbReference type="EMBL" id="QPFP01000022">
    <property type="protein sequence ID" value="TEB30714.1"/>
    <property type="molecule type" value="Genomic_DNA"/>
</dbReference>
<reference evidence="2 3" key="1">
    <citation type="journal article" date="2019" name="Nat. Ecol. Evol.">
        <title>Megaphylogeny resolves global patterns of mushroom evolution.</title>
        <authorList>
            <person name="Varga T."/>
            <person name="Krizsan K."/>
            <person name="Foldi C."/>
            <person name="Dima B."/>
            <person name="Sanchez-Garcia M."/>
            <person name="Sanchez-Ramirez S."/>
            <person name="Szollosi G.J."/>
            <person name="Szarkandi J.G."/>
            <person name="Papp V."/>
            <person name="Albert L."/>
            <person name="Andreopoulos W."/>
            <person name="Angelini C."/>
            <person name="Antonin V."/>
            <person name="Barry K.W."/>
            <person name="Bougher N.L."/>
            <person name="Buchanan P."/>
            <person name="Buyck B."/>
            <person name="Bense V."/>
            <person name="Catcheside P."/>
            <person name="Chovatia M."/>
            <person name="Cooper J."/>
            <person name="Damon W."/>
            <person name="Desjardin D."/>
            <person name="Finy P."/>
            <person name="Geml J."/>
            <person name="Haridas S."/>
            <person name="Hughes K."/>
            <person name="Justo A."/>
            <person name="Karasinski D."/>
            <person name="Kautmanova I."/>
            <person name="Kiss B."/>
            <person name="Kocsube S."/>
            <person name="Kotiranta H."/>
            <person name="LaButti K.M."/>
            <person name="Lechner B.E."/>
            <person name="Liimatainen K."/>
            <person name="Lipzen A."/>
            <person name="Lukacs Z."/>
            <person name="Mihaltcheva S."/>
            <person name="Morgado L.N."/>
            <person name="Niskanen T."/>
            <person name="Noordeloos M.E."/>
            <person name="Ohm R.A."/>
            <person name="Ortiz-Santana B."/>
            <person name="Ovrebo C."/>
            <person name="Racz N."/>
            <person name="Riley R."/>
            <person name="Savchenko A."/>
            <person name="Shiryaev A."/>
            <person name="Soop K."/>
            <person name="Spirin V."/>
            <person name="Szebenyi C."/>
            <person name="Tomsovsky M."/>
            <person name="Tulloss R.E."/>
            <person name="Uehling J."/>
            <person name="Grigoriev I.V."/>
            <person name="Vagvolgyi C."/>
            <person name="Papp T."/>
            <person name="Martin F.M."/>
            <person name="Miettinen O."/>
            <person name="Hibbett D.S."/>
            <person name="Nagy L.G."/>
        </authorList>
    </citation>
    <scope>NUCLEOTIDE SEQUENCE [LARGE SCALE GENOMIC DNA]</scope>
    <source>
        <strain evidence="2 3">FP101781</strain>
    </source>
</reference>
<feature type="compositionally biased region" description="Polar residues" evidence="1">
    <location>
        <begin position="1"/>
        <end position="17"/>
    </location>
</feature>
<proteinExistence type="predicted"/>